<gene>
    <name evidence="2" type="ORF">AFK71_00285</name>
</gene>
<evidence type="ECO:0000313" key="3">
    <source>
        <dbReference type="Proteomes" id="UP000036780"/>
    </source>
</evidence>
<keyword evidence="1" id="KW-0472">Membrane</keyword>
<dbReference type="OrthoDB" id="2736315at2"/>
<dbReference type="Proteomes" id="UP000036780">
    <property type="component" value="Unassembled WGS sequence"/>
</dbReference>
<feature type="transmembrane region" description="Helical" evidence="1">
    <location>
        <begin position="84"/>
        <end position="108"/>
    </location>
</feature>
<dbReference type="RefSeq" id="WP_050349590.1">
    <property type="nucleotide sequence ID" value="NZ_BOSN01000011.1"/>
</dbReference>
<comment type="caution">
    <text evidence="2">The sequence shown here is derived from an EMBL/GenBank/DDBJ whole genome shotgun (WGS) entry which is preliminary data.</text>
</comment>
<keyword evidence="1" id="KW-1133">Transmembrane helix</keyword>
<keyword evidence="1" id="KW-0812">Transmembrane</keyword>
<accession>A0A0L0QWQ4</accession>
<sequence>MARRQKQKLMFHFLIFVCFFIGILLGLYGQDLAYFLNEKVYTAIYPIYYLTASTITSISMFLISLLFVYIAAKKKILSKTISSRYAWSIFITGFFISCWSMFVLAMWWG</sequence>
<name>A0A0L0QWQ4_VIRPA</name>
<feature type="transmembrane region" description="Helical" evidence="1">
    <location>
        <begin position="48"/>
        <end position="72"/>
    </location>
</feature>
<dbReference type="EMBL" id="LGTO01000001">
    <property type="protein sequence ID" value="KNE22633.1"/>
    <property type="molecule type" value="Genomic_DNA"/>
</dbReference>
<proteinExistence type="predicted"/>
<evidence type="ECO:0000313" key="2">
    <source>
        <dbReference type="EMBL" id="KNE22633.1"/>
    </source>
</evidence>
<dbReference type="AlphaFoldDB" id="A0A0L0QWQ4"/>
<keyword evidence="3" id="KW-1185">Reference proteome</keyword>
<evidence type="ECO:0000256" key="1">
    <source>
        <dbReference type="SAM" id="Phobius"/>
    </source>
</evidence>
<feature type="transmembrane region" description="Helical" evidence="1">
    <location>
        <begin position="9"/>
        <end position="28"/>
    </location>
</feature>
<dbReference type="GeneID" id="66868979"/>
<reference evidence="3" key="1">
    <citation type="submission" date="2015-07" db="EMBL/GenBank/DDBJ databases">
        <title>Fjat-10053 dsm26.</title>
        <authorList>
            <person name="Liu B."/>
            <person name="Wang J."/>
            <person name="Zhu Y."/>
            <person name="Liu G."/>
            <person name="Chen Q."/>
            <person name="Chen Z."/>
            <person name="Lan J."/>
            <person name="Che J."/>
            <person name="Ge C."/>
            <person name="Shi H."/>
            <person name="Pan Z."/>
            <person name="Liu X."/>
        </authorList>
    </citation>
    <scope>NUCLEOTIDE SEQUENCE [LARGE SCALE GENOMIC DNA]</scope>
    <source>
        <strain evidence="3">DSM 26</strain>
    </source>
</reference>
<dbReference type="PATRIC" id="fig|1473.5.peg.107"/>
<protein>
    <submittedName>
        <fullName evidence="2">Uncharacterized protein</fullName>
    </submittedName>
</protein>
<organism evidence="2 3">
    <name type="scientific">Virgibacillus pantothenticus</name>
    <dbReference type="NCBI Taxonomy" id="1473"/>
    <lineage>
        <taxon>Bacteria</taxon>
        <taxon>Bacillati</taxon>
        <taxon>Bacillota</taxon>
        <taxon>Bacilli</taxon>
        <taxon>Bacillales</taxon>
        <taxon>Bacillaceae</taxon>
        <taxon>Virgibacillus</taxon>
    </lineage>
</organism>